<sequence>MDIIPIQCPHCLGELEVNWDAGTAICLYCRGKMVIKQSFDHTTSPHANPMTEKQLALTHLAALLKKISQSADANQTMDPLPLGNSPTAGGSSDHKQSEQSATNQTSLIQWAPLDPDNERQNRLNAFLQEQYFLFYFFGEKQVLPQQLQRQVLTSFQVPETETPLALLTAQMTGKKADAGLLFGVERVYLCTYKRKEKRTASFSWSTWKNLSFEIRHKIFGSILVIQKEYRIPIQTLGYATKPFLQELQKLLQEWGAD</sequence>
<dbReference type="EMBL" id="CACRTX010000008">
    <property type="protein sequence ID" value="VYT98970.1"/>
    <property type="molecule type" value="Genomic_DNA"/>
</dbReference>
<dbReference type="RefSeq" id="WP_325843503.1">
    <property type="nucleotide sequence ID" value="NZ_CACRTX010000008.1"/>
</dbReference>
<accession>A0A6N3BAD7</accession>
<name>A0A6N3BAD7_ENTCA</name>
<evidence type="ECO:0000313" key="2">
    <source>
        <dbReference type="EMBL" id="VYT98970.1"/>
    </source>
</evidence>
<feature type="region of interest" description="Disordered" evidence="1">
    <location>
        <begin position="74"/>
        <end position="103"/>
    </location>
</feature>
<protein>
    <submittedName>
        <fullName evidence="2">Uncharacterized protein</fullName>
    </submittedName>
</protein>
<reference evidence="2" key="1">
    <citation type="submission" date="2019-11" db="EMBL/GenBank/DDBJ databases">
        <authorList>
            <person name="Feng L."/>
        </authorList>
    </citation>
    <scope>NUCLEOTIDE SEQUENCE</scope>
    <source>
        <strain evidence="2">ECasseliflavusLFYP2</strain>
    </source>
</reference>
<dbReference type="AlphaFoldDB" id="A0A6N3BAD7"/>
<evidence type="ECO:0000256" key="1">
    <source>
        <dbReference type="SAM" id="MobiDB-lite"/>
    </source>
</evidence>
<organism evidence="2">
    <name type="scientific">Enterococcus casseliflavus</name>
    <name type="common">Enterococcus flavescens</name>
    <dbReference type="NCBI Taxonomy" id="37734"/>
    <lineage>
        <taxon>Bacteria</taxon>
        <taxon>Bacillati</taxon>
        <taxon>Bacillota</taxon>
        <taxon>Bacilli</taxon>
        <taxon>Lactobacillales</taxon>
        <taxon>Enterococcaceae</taxon>
        <taxon>Enterococcus</taxon>
    </lineage>
</organism>
<proteinExistence type="predicted"/>
<gene>
    <name evidence="2" type="ORF">ECLFYP2_02155</name>
</gene>